<dbReference type="RefSeq" id="WP_004431914.1">
    <property type="nucleotide sequence ID" value="NZ_AJLR01000146.1"/>
</dbReference>
<dbReference type="GeneID" id="89467281"/>
<protein>
    <submittedName>
        <fullName evidence="1">Spore coat protein Y</fullName>
    </submittedName>
</protein>
<name>K6BWU0_SCHAZ</name>
<dbReference type="AlphaFoldDB" id="K6BWU0"/>
<evidence type="ECO:0000313" key="1">
    <source>
        <dbReference type="EMBL" id="EKN63410.1"/>
    </source>
</evidence>
<reference evidence="1 2" key="1">
    <citation type="journal article" date="2012" name="Front. Microbiol.">
        <title>Redundancy and modularity in membrane-associated dissimilatory nitrate reduction in Bacillus.</title>
        <authorList>
            <person name="Heylen K."/>
            <person name="Keltjens J."/>
        </authorList>
    </citation>
    <scope>NUCLEOTIDE SEQUENCE [LARGE SCALE GENOMIC DNA]</scope>
    <source>
        <strain evidence="1 2">LMG 9581</strain>
    </source>
</reference>
<keyword evidence="1" id="KW-0946">Virion</keyword>
<keyword evidence="1" id="KW-0167">Capsid protein</keyword>
<keyword evidence="2" id="KW-1185">Reference proteome</keyword>
<comment type="caution">
    <text evidence="1">The sequence shown here is derived from an EMBL/GenBank/DDBJ whole genome shotgun (WGS) entry which is preliminary data.</text>
</comment>
<dbReference type="PATRIC" id="fig|1131731.3.peg.3485"/>
<dbReference type="STRING" id="1131731.BAZO_17099"/>
<dbReference type="InterPro" id="IPR019593">
    <property type="entry name" value="Spore_coat_protein_Z/Y"/>
</dbReference>
<dbReference type="Proteomes" id="UP000006315">
    <property type="component" value="Unassembled WGS sequence"/>
</dbReference>
<proteinExistence type="predicted"/>
<dbReference type="EMBL" id="AJLR01000146">
    <property type="protein sequence ID" value="EKN63410.1"/>
    <property type="molecule type" value="Genomic_DNA"/>
</dbReference>
<evidence type="ECO:0000313" key="2">
    <source>
        <dbReference type="Proteomes" id="UP000006315"/>
    </source>
</evidence>
<dbReference type="Pfam" id="PF10612">
    <property type="entry name" value="Spore-coat_CotZ"/>
    <property type="match status" value="1"/>
</dbReference>
<gene>
    <name evidence="1" type="ORF">BAZO_17099</name>
</gene>
<sequence length="259" mass="28550">MGCSHSKQCICNLVRQIEEAQFEKTSHHDNCDEKPTNNLNTIPFMLISNGTCDFFIGKGIFSHNEGKFLESFKTPFFRVDKFIDDQDCCVQLELLQAQTEEGTTSPAIKDDDICSFLSSHSIGKFIRTGICITVDLSCYCGIECLTPVFAKYENPVPSRSCKETIKEELCGLFGTGNVTVWKAALPGAYLEATFEIFNDGSSLGNVDAVIKAQQDVIFPTLSPDTTVSREAIMPSSFTILAPPGTSGRYCITLLRCVPF</sequence>
<organism evidence="1 2">
    <name type="scientific">Schinkia azotoformans LMG 9581</name>
    <dbReference type="NCBI Taxonomy" id="1131731"/>
    <lineage>
        <taxon>Bacteria</taxon>
        <taxon>Bacillati</taxon>
        <taxon>Bacillota</taxon>
        <taxon>Bacilli</taxon>
        <taxon>Bacillales</taxon>
        <taxon>Bacillaceae</taxon>
        <taxon>Calidifontibacillus/Schinkia group</taxon>
        <taxon>Schinkia</taxon>
    </lineage>
</organism>
<accession>K6BWU0</accession>